<feature type="compositionally biased region" description="Polar residues" evidence="1">
    <location>
        <begin position="99"/>
        <end position="115"/>
    </location>
</feature>
<dbReference type="GO" id="GO:0000398">
    <property type="term" value="P:mRNA splicing, via spliceosome"/>
    <property type="evidence" value="ECO:0007669"/>
    <property type="project" value="TreeGrafter"/>
</dbReference>
<feature type="compositionally biased region" description="Basic and acidic residues" evidence="1">
    <location>
        <begin position="577"/>
        <end position="588"/>
    </location>
</feature>
<evidence type="ECO:0000313" key="3">
    <source>
        <dbReference type="Proteomes" id="UP000036681"/>
    </source>
</evidence>
<evidence type="ECO:0000259" key="2">
    <source>
        <dbReference type="PROSITE" id="PS50882"/>
    </source>
</evidence>
<evidence type="ECO:0000256" key="1">
    <source>
        <dbReference type="SAM" id="MobiDB-lite"/>
    </source>
</evidence>
<dbReference type="AlphaFoldDB" id="A0A9J2Q0U4"/>
<dbReference type="PANTHER" id="PTHR12357">
    <property type="entry name" value="YTH YT521-B HOMOLOGY DOMAIN-CONTAINING"/>
    <property type="match status" value="1"/>
</dbReference>
<feature type="region of interest" description="Disordered" evidence="1">
    <location>
        <begin position="460"/>
        <end position="588"/>
    </location>
</feature>
<dbReference type="PROSITE" id="PS50882">
    <property type="entry name" value="YTH"/>
    <property type="match status" value="1"/>
</dbReference>
<evidence type="ECO:0000313" key="4">
    <source>
        <dbReference type="WBParaSite" id="ALUE_0001520401-mRNA-1"/>
    </source>
</evidence>
<dbReference type="GO" id="GO:0005654">
    <property type="term" value="C:nucleoplasm"/>
    <property type="evidence" value="ECO:0007669"/>
    <property type="project" value="TreeGrafter"/>
</dbReference>
<dbReference type="WBParaSite" id="ALUE_0001520401-mRNA-1">
    <property type="protein sequence ID" value="ALUE_0001520401-mRNA-1"/>
    <property type="gene ID" value="ALUE_0001520401"/>
</dbReference>
<dbReference type="Pfam" id="PF04146">
    <property type="entry name" value="YTH"/>
    <property type="match status" value="1"/>
</dbReference>
<name>A0A9J2Q0U4_ASCLU</name>
<sequence>MLAIPVLHHHAVTSYLFKSKLFAAVDEDEGDTSGRRHTEDDGGLAMTVLSEPTHIKATVKSEVRVPNNSGVVDSRPATSNNGKANDVTSGMDEKASSAKLPSQSPHELSDESSGSDQDDMDLEDLVVQDECSSTEDEGNSWFSLMCAYVCVCDLFDFYCSYERLFTEELIQRRRCFSESDSRHKSKNETIRVERAHSASPYKYKRPDPIICAESIELECFMQRAHFFLSRSCHENIRLAKERSFWTTSRHVEESLGDSFMKAPAVILIFLENGADHFAGFAKMCSKALYRGQPALRWKEFSGGGNIKLQWISRCSLPIAATKHLRNSLNHGKAVYAGVDGSKIQRTTGQRLCSLFPIDDGIDLSTLRAKKGRKKGRKRCSSKRRGKSALPSLLDKPISYSQFERARRNLTARERWESDALSFIYSSTFVYEGHSRHKMTFEDMLRQQLYRPMPLMDLPLHCPLPSRHHSHSRKERERDREREREHDRERERMHRSPPPRHRSPVHNAHSHRRSSSRRSSRTRGSSQERRVAKRKRHAERTPPRRKDSSRRNANGRAHVRSSSSSDLREKKRYRCSKHGSEERSTKHRK</sequence>
<dbReference type="GO" id="GO:0003729">
    <property type="term" value="F:mRNA binding"/>
    <property type="evidence" value="ECO:0007669"/>
    <property type="project" value="TreeGrafter"/>
</dbReference>
<feature type="compositionally biased region" description="Basic residues" evidence="1">
    <location>
        <begin position="494"/>
        <end position="520"/>
    </location>
</feature>
<dbReference type="Proteomes" id="UP000036681">
    <property type="component" value="Unplaced"/>
</dbReference>
<dbReference type="GO" id="GO:1990247">
    <property type="term" value="F:N6-methyladenosine-containing RNA reader activity"/>
    <property type="evidence" value="ECO:0007669"/>
    <property type="project" value="TreeGrafter"/>
</dbReference>
<organism evidence="3 4">
    <name type="scientific">Ascaris lumbricoides</name>
    <name type="common">Giant roundworm</name>
    <dbReference type="NCBI Taxonomy" id="6252"/>
    <lineage>
        <taxon>Eukaryota</taxon>
        <taxon>Metazoa</taxon>
        <taxon>Ecdysozoa</taxon>
        <taxon>Nematoda</taxon>
        <taxon>Chromadorea</taxon>
        <taxon>Rhabditida</taxon>
        <taxon>Spirurina</taxon>
        <taxon>Ascaridomorpha</taxon>
        <taxon>Ascaridoidea</taxon>
        <taxon>Ascarididae</taxon>
        <taxon>Ascaris</taxon>
    </lineage>
</organism>
<feature type="region of interest" description="Disordered" evidence="1">
    <location>
        <begin position="61"/>
        <end position="119"/>
    </location>
</feature>
<dbReference type="Gene3D" id="3.10.590.10">
    <property type="entry name" value="ph1033 like domains"/>
    <property type="match status" value="1"/>
</dbReference>
<dbReference type="GO" id="GO:0000381">
    <property type="term" value="P:regulation of alternative mRNA splicing, via spliceosome"/>
    <property type="evidence" value="ECO:0007669"/>
    <property type="project" value="TreeGrafter"/>
</dbReference>
<feature type="compositionally biased region" description="Basic and acidic residues" evidence="1">
    <location>
        <begin position="473"/>
        <end position="493"/>
    </location>
</feature>
<feature type="compositionally biased region" description="Polar residues" evidence="1">
    <location>
        <begin position="66"/>
        <end position="88"/>
    </location>
</feature>
<feature type="compositionally biased region" description="Basic and acidic residues" evidence="1">
    <location>
        <begin position="538"/>
        <end position="549"/>
    </location>
</feature>
<dbReference type="InterPro" id="IPR007275">
    <property type="entry name" value="YTH_domain"/>
</dbReference>
<dbReference type="PANTHER" id="PTHR12357:SF3">
    <property type="entry name" value="YTH DOMAIN-CONTAINING PROTEIN 1"/>
    <property type="match status" value="1"/>
</dbReference>
<keyword evidence="3" id="KW-1185">Reference proteome</keyword>
<dbReference type="CDD" id="cd21134">
    <property type="entry name" value="YTH"/>
    <property type="match status" value="1"/>
</dbReference>
<proteinExistence type="predicted"/>
<accession>A0A9J2Q0U4</accession>
<dbReference type="InterPro" id="IPR045168">
    <property type="entry name" value="YTH_prot"/>
</dbReference>
<reference evidence="4" key="1">
    <citation type="submission" date="2023-03" db="UniProtKB">
        <authorList>
            <consortium name="WormBaseParasite"/>
        </authorList>
    </citation>
    <scope>IDENTIFICATION</scope>
</reference>
<protein>
    <submittedName>
        <fullName evidence="4">YTH domain-containing protein</fullName>
    </submittedName>
</protein>
<feature type="domain" description="YTH" evidence="2">
    <location>
        <begin position="223"/>
        <end position="355"/>
    </location>
</feature>